<keyword evidence="3 5" id="KW-1005">Bacterial flagellum biogenesis</keyword>
<keyword evidence="9" id="KW-1185">Reference proteome</keyword>
<dbReference type="Pfam" id="PF03963">
    <property type="entry name" value="FlgD"/>
    <property type="match status" value="1"/>
</dbReference>
<dbReference type="InterPro" id="IPR025965">
    <property type="entry name" value="FlgD/Vpr_Ig-like"/>
</dbReference>
<evidence type="ECO:0000256" key="5">
    <source>
        <dbReference type="RuleBase" id="RU362076"/>
    </source>
</evidence>
<dbReference type="Gene3D" id="2.30.30.910">
    <property type="match status" value="1"/>
</dbReference>
<dbReference type="EMBL" id="QJTK01000002">
    <property type="protein sequence ID" value="PYF11950.1"/>
    <property type="molecule type" value="Genomic_DNA"/>
</dbReference>
<keyword evidence="8" id="KW-0966">Cell projection</keyword>
<comment type="caution">
    <text evidence="8">The sequence shown here is derived from an EMBL/GenBank/DDBJ whole genome shotgun (WGS) entry which is preliminary data.</text>
</comment>
<dbReference type="Pfam" id="PF13860">
    <property type="entry name" value="FlgD_ig"/>
    <property type="match status" value="1"/>
</dbReference>
<evidence type="ECO:0000313" key="8">
    <source>
        <dbReference type="EMBL" id="PYF11950.1"/>
    </source>
</evidence>
<comment type="function">
    <text evidence="4 5">Required for flagellar hook formation. May act as a scaffolding protein.</text>
</comment>
<evidence type="ECO:0000313" key="9">
    <source>
        <dbReference type="Proteomes" id="UP000247727"/>
    </source>
</evidence>
<evidence type="ECO:0000256" key="4">
    <source>
        <dbReference type="ARBA" id="ARBA00024746"/>
    </source>
</evidence>
<feature type="region of interest" description="Disordered" evidence="6">
    <location>
        <begin position="1"/>
        <end position="24"/>
    </location>
</feature>
<dbReference type="GO" id="GO:0044781">
    <property type="term" value="P:bacterial-type flagellum organization"/>
    <property type="evidence" value="ECO:0007669"/>
    <property type="project" value="UniProtKB-UniRule"/>
</dbReference>
<reference evidence="8 9" key="1">
    <citation type="submission" date="2018-06" db="EMBL/GenBank/DDBJ databases">
        <title>Genomic Encyclopedia of Type Strains, Phase III (KMG-III): the genomes of soil and plant-associated and newly described type strains.</title>
        <authorList>
            <person name="Whitman W."/>
        </authorList>
    </citation>
    <scope>NUCLEOTIDE SEQUENCE [LARGE SCALE GENOMIC DNA]</scope>
    <source>
        <strain evidence="8 9">JA737</strain>
    </source>
</reference>
<evidence type="ECO:0000256" key="2">
    <source>
        <dbReference type="ARBA" id="ARBA00016013"/>
    </source>
</evidence>
<evidence type="ECO:0000256" key="6">
    <source>
        <dbReference type="SAM" id="MobiDB-lite"/>
    </source>
</evidence>
<dbReference type="InterPro" id="IPR005648">
    <property type="entry name" value="FlgD"/>
</dbReference>
<dbReference type="RefSeq" id="WP_110804539.1">
    <property type="nucleotide sequence ID" value="NZ_QJTK01000002.1"/>
</dbReference>
<dbReference type="OrthoDB" id="9785233at2"/>
<dbReference type="Gene3D" id="2.60.40.4070">
    <property type="match status" value="1"/>
</dbReference>
<proteinExistence type="inferred from homology"/>
<evidence type="ECO:0000256" key="1">
    <source>
        <dbReference type="ARBA" id="ARBA00010577"/>
    </source>
</evidence>
<accession>A0A318U1W9</accession>
<evidence type="ECO:0000259" key="7">
    <source>
        <dbReference type="Pfam" id="PF13860"/>
    </source>
</evidence>
<dbReference type="Proteomes" id="UP000247727">
    <property type="component" value="Unassembled WGS sequence"/>
</dbReference>
<dbReference type="NCBIfam" id="NF009453">
    <property type="entry name" value="PRK12813.1"/>
    <property type="match status" value="1"/>
</dbReference>
<sequence length="223" mass="23076">MTSVTSSTSTNGSNSSSSSSSSTAASVSSDYQMFLKLLTTQMTNQDPTSPMDSADYAVQLATFSQVEQQVKTNNLLTGLATQMGVMGMSEYANWVGMEARSDSPGYFDGTNSVTISPNPVKGATDTTVVVSDASGNEVSRFTTPVSSDAIAWNGTDADGNALPAGSYTFELESYNNGTLLSTDPIETYNRVVEAQGTSDGAVLVLAGGSTISTGSISALRDPD</sequence>
<protein>
    <recommendedName>
        <fullName evidence="2 5">Basal-body rod modification protein FlgD</fullName>
    </recommendedName>
</protein>
<keyword evidence="8" id="KW-0969">Cilium</keyword>
<organism evidence="8 9">
    <name type="scientific">Rhodobacter viridis</name>
    <dbReference type="NCBI Taxonomy" id="1054202"/>
    <lineage>
        <taxon>Bacteria</taxon>
        <taxon>Pseudomonadati</taxon>
        <taxon>Pseudomonadota</taxon>
        <taxon>Alphaproteobacteria</taxon>
        <taxon>Rhodobacterales</taxon>
        <taxon>Rhodobacter group</taxon>
        <taxon>Rhodobacter</taxon>
    </lineage>
</organism>
<name>A0A318U1W9_9RHOB</name>
<feature type="domain" description="FlgD/Vpr Ig-like" evidence="7">
    <location>
        <begin position="107"/>
        <end position="176"/>
    </location>
</feature>
<gene>
    <name evidence="8" type="ORF">C8J30_102264</name>
</gene>
<evidence type="ECO:0000256" key="3">
    <source>
        <dbReference type="ARBA" id="ARBA00022795"/>
    </source>
</evidence>
<comment type="similarity">
    <text evidence="1 5">Belongs to the FlgD family.</text>
</comment>
<dbReference type="AlphaFoldDB" id="A0A318U1W9"/>
<keyword evidence="8" id="KW-0282">Flagellum</keyword>